<accession>A0A5A7NXI2</accession>
<dbReference type="PANTHER" id="PTHR45708:SF22">
    <property type="entry name" value="ACIDIC ENDOCHITINASE"/>
    <property type="match status" value="1"/>
</dbReference>
<keyword evidence="8" id="KW-0146">Chitin degradation</keyword>
<keyword evidence="7 14" id="KW-0378">Hydrolase</keyword>
<evidence type="ECO:0000256" key="2">
    <source>
        <dbReference type="ARBA" id="ARBA00004613"/>
    </source>
</evidence>
<gene>
    <name evidence="17" type="ORF">STAS_00768</name>
</gene>
<evidence type="ECO:0000256" key="5">
    <source>
        <dbReference type="ARBA" id="ARBA00022525"/>
    </source>
</evidence>
<evidence type="ECO:0000256" key="6">
    <source>
        <dbReference type="ARBA" id="ARBA00022729"/>
    </source>
</evidence>
<keyword evidence="11 14" id="KW-0326">Glycosidase</keyword>
<protein>
    <recommendedName>
        <fullName evidence="4">chitinase</fullName>
        <ecNumber evidence="4">3.2.1.14</ecNumber>
    </recommendedName>
</protein>
<dbReference type="Pfam" id="PF00704">
    <property type="entry name" value="Glyco_hydro_18"/>
    <property type="match status" value="1"/>
</dbReference>
<dbReference type="GO" id="GO:0000272">
    <property type="term" value="P:polysaccharide catabolic process"/>
    <property type="evidence" value="ECO:0007669"/>
    <property type="project" value="UniProtKB-KW"/>
</dbReference>
<dbReference type="SUPFAM" id="SSF51445">
    <property type="entry name" value="(Trans)glycosidases"/>
    <property type="match status" value="1"/>
</dbReference>
<comment type="function">
    <text evidence="13">This protein functions as a defense against chitin containing fungal pathogens.</text>
</comment>
<dbReference type="AlphaFoldDB" id="A0A5A7NXI2"/>
<evidence type="ECO:0000256" key="9">
    <source>
        <dbReference type="ARBA" id="ARBA00023157"/>
    </source>
</evidence>
<dbReference type="EC" id="3.2.1.14" evidence="4"/>
<evidence type="ECO:0000256" key="10">
    <source>
        <dbReference type="ARBA" id="ARBA00023277"/>
    </source>
</evidence>
<keyword evidence="10" id="KW-0119">Carbohydrate metabolism</keyword>
<dbReference type="GO" id="GO:0008843">
    <property type="term" value="F:endochitinase activity"/>
    <property type="evidence" value="ECO:0007669"/>
    <property type="project" value="UniProtKB-EC"/>
</dbReference>
<feature type="domain" description="GH18" evidence="16">
    <location>
        <begin position="33"/>
        <end position="302"/>
    </location>
</feature>
<comment type="similarity">
    <text evidence="3">Belongs to the glycosyl hydrolase 18 family. Chitinase class II subfamily.</text>
</comment>
<comment type="catalytic activity">
    <reaction evidence="1">
        <text>Random endo-hydrolysis of N-acetyl-beta-D-glucosaminide (1-&gt;4)-beta-linkages in chitin and chitodextrins.</text>
        <dbReference type="EC" id="3.2.1.14"/>
    </reaction>
</comment>
<evidence type="ECO:0000256" key="15">
    <source>
        <dbReference type="SAM" id="SignalP"/>
    </source>
</evidence>
<keyword evidence="5" id="KW-0964">Secreted</keyword>
<name>A0A5A7NXI2_STRAF</name>
<keyword evidence="6 15" id="KW-0732">Signal</keyword>
<dbReference type="InterPro" id="IPR001223">
    <property type="entry name" value="Glyco_hydro18_cat"/>
</dbReference>
<evidence type="ECO:0000313" key="18">
    <source>
        <dbReference type="Proteomes" id="UP000325081"/>
    </source>
</evidence>
<dbReference type="CDD" id="cd02877">
    <property type="entry name" value="GH18_hevamine_XipI_class_III"/>
    <property type="match status" value="1"/>
</dbReference>
<evidence type="ECO:0000259" key="16">
    <source>
        <dbReference type="PROSITE" id="PS51910"/>
    </source>
</evidence>
<dbReference type="EMBL" id="BKCP01000002">
    <property type="protein sequence ID" value="GER25203.1"/>
    <property type="molecule type" value="Genomic_DNA"/>
</dbReference>
<feature type="chain" id="PRO_5022942163" description="chitinase" evidence="15">
    <location>
        <begin position="32"/>
        <end position="302"/>
    </location>
</feature>
<dbReference type="OrthoDB" id="6020543at2759"/>
<dbReference type="Proteomes" id="UP000325081">
    <property type="component" value="Unassembled WGS sequence"/>
</dbReference>
<dbReference type="GO" id="GO:0006032">
    <property type="term" value="P:chitin catabolic process"/>
    <property type="evidence" value="ECO:0007669"/>
    <property type="project" value="UniProtKB-KW"/>
</dbReference>
<dbReference type="InterPro" id="IPR001579">
    <property type="entry name" value="Glyco_hydro_18_chit_AS"/>
</dbReference>
<evidence type="ECO:0000256" key="13">
    <source>
        <dbReference type="ARBA" id="ARBA00059418"/>
    </source>
</evidence>
<proteinExistence type="inferred from homology"/>
<keyword evidence="18" id="KW-1185">Reference proteome</keyword>
<reference evidence="18" key="1">
    <citation type="journal article" date="2019" name="Curr. Biol.">
        <title>Genome Sequence of Striga asiatica Provides Insight into the Evolution of Plant Parasitism.</title>
        <authorList>
            <person name="Yoshida S."/>
            <person name="Kim S."/>
            <person name="Wafula E.K."/>
            <person name="Tanskanen J."/>
            <person name="Kim Y.M."/>
            <person name="Honaas L."/>
            <person name="Yang Z."/>
            <person name="Spallek T."/>
            <person name="Conn C.E."/>
            <person name="Ichihashi Y."/>
            <person name="Cheong K."/>
            <person name="Cui S."/>
            <person name="Der J.P."/>
            <person name="Gundlach H."/>
            <person name="Jiao Y."/>
            <person name="Hori C."/>
            <person name="Ishida J.K."/>
            <person name="Kasahara H."/>
            <person name="Kiba T."/>
            <person name="Kim M.S."/>
            <person name="Koo N."/>
            <person name="Laohavisit A."/>
            <person name="Lee Y.H."/>
            <person name="Lumba S."/>
            <person name="McCourt P."/>
            <person name="Mortimer J.C."/>
            <person name="Mutuku J.M."/>
            <person name="Nomura T."/>
            <person name="Sasaki-Sekimoto Y."/>
            <person name="Seto Y."/>
            <person name="Wang Y."/>
            <person name="Wakatake T."/>
            <person name="Sakakibara H."/>
            <person name="Demura T."/>
            <person name="Yamaguchi S."/>
            <person name="Yoneyama K."/>
            <person name="Manabe R.I."/>
            <person name="Nelson D.C."/>
            <person name="Schulman A.H."/>
            <person name="Timko M.P."/>
            <person name="dePamphilis C.W."/>
            <person name="Choi D."/>
            <person name="Shirasu K."/>
        </authorList>
    </citation>
    <scope>NUCLEOTIDE SEQUENCE [LARGE SCALE GENOMIC DNA]</scope>
    <source>
        <strain evidence="18">cv. UVA1</strain>
    </source>
</reference>
<evidence type="ECO:0000256" key="12">
    <source>
        <dbReference type="ARBA" id="ARBA00023326"/>
    </source>
</evidence>
<evidence type="ECO:0000256" key="3">
    <source>
        <dbReference type="ARBA" id="ARBA00009121"/>
    </source>
</evidence>
<evidence type="ECO:0000313" key="17">
    <source>
        <dbReference type="EMBL" id="GER25203.1"/>
    </source>
</evidence>
<dbReference type="Gene3D" id="3.20.20.80">
    <property type="entry name" value="Glycosidases"/>
    <property type="match status" value="1"/>
</dbReference>
<evidence type="ECO:0000256" key="7">
    <source>
        <dbReference type="ARBA" id="ARBA00022801"/>
    </source>
</evidence>
<dbReference type="GO" id="GO:0005576">
    <property type="term" value="C:extracellular region"/>
    <property type="evidence" value="ECO:0007669"/>
    <property type="project" value="UniProtKB-SubCell"/>
</dbReference>
<comment type="caution">
    <text evidence="17">The sequence shown here is derived from an EMBL/GenBank/DDBJ whole genome shotgun (WGS) entry which is preliminary data.</text>
</comment>
<dbReference type="PROSITE" id="PS51910">
    <property type="entry name" value="GH18_2"/>
    <property type="match status" value="1"/>
</dbReference>
<evidence type="ECO:0000256" key="14">
    <source>
        <dbReference type="RuleBase" id="RU000489"/>
    </source>
</evidence>
<organism evidence="17 18">
    <name type="scientific">Striga asiatica</name>
    <name type="common">Asiatic witchweed</name>
    <name type="synonym">Buchnera asiatica</name>
    <dbReference type="NCBI Taxonomy" id="4170"/>
    <lineage>
        <taxon>Eukaryota</taxon>
        <taxon>Viridiplantae</taxon>
        <taxon>Streptophyta</taxon>
        <taxon>Embryophyta</taxon>
        <taxon>Tracheophyta</taxon>
        <taxon>Spermatophyta</taxon>
        <taxon>Magnoliopsida</taxon>
        <taxon>eudicotyledons</taxon>
        <taxon>Gunneridae</taxon>
        <taxon>Pentapetalae</taxon>
        <taxon>asterids</taxon>
        <taxon>lamiids</taxon>
        <taxon>Lamiales</taxon>
        <taxon>Orobanchaceae</taxon>
        <taxon>Buchnereae</taxon>
        <taxon>Striga</taxon>
    </lineage>
</organism>
<dbReference type="InterPro" id="IPR017853">
    <property type="entry name" value="GH"/>
</dbReference>
<sequence length="302" mass="32385">MGTTGHEPSKVANLLTLLVALALWSSRPSQAQPGIAVYWGQNVNEGTLADTCATGNYDYVLISFLTTFGQGQTPVLNLAGHCTPDNDGCTSQTDGIRACQAGGVRVLLSLGGQTGTYNLPTPDSARQVADYLWNAFLGGSSGPRPLGPAVLDGIDFNIESGTGQNLDELARALSGYSAQGRRVYLSAAPQCPIPDEHLDTALQTGLFDFVWVQFYNNAQCDYRSGVDNLVARWNQWADGPGRQLFLGLPAAVEAAPDGGYMESDVLVSQVLPRIRTNPKYGGVMLWNRFFDQGYSLDIRGSL</sequence>
<evidence type="ECO:0000256" key="4">
    <source>
        <dbReference type="ARBA" id="ARBA00012729"/>
    </source>
</evidence>
<dbReference type="PROSITE" id="PS01095">
    <property type="entry name" value="GH18_1"/>
    <property type="match status" value="1"/>
</dbReference>
<evidence type="ECO:0000256" key="1">
    <source>
        <dbReference type="ARBA" id="ARBA00000822"/>
    </source>
</evidence>
<evidence type="ECO:0000256" key="11">
    <source>
        <dbReference type="ARBA" id="ARBA00023295"/>
    </source>
</evidence>
<evidence type="ECO:0000256" key="8">
    <source>
        <dbReference type="ARBA" id="ARBA00023024"/>
    </source>
</evidence>
<keyword evidence="9" id="KW-1015">Disulfide bond</keyword>
<dbReference type="PANTHER" id="PTHR45708">
    <property type="entry name" value="ENDOCHITINASE"/>
    <property type="match status" value="1"/>
</dbReference>
<dbReference type="InterPro" id="IPR045321">
    <property type="entry name" value="Cts1-like"/>
</dbReference>
<dbReference type="FunFam" id="3.20.20.80:FF:000015">
    <property type="entry name" value="Acidic endochitinase SE2"/>
    <property type="match status" value="1"/>
</dbReference>
<comment type="subcellular location">
    <subcellularLocation>
        <location evidence="2">Secreted</location>
    </subcellularLocation>
</comment>
<dbReference type="InterPro" id="IPR050542">
    <property type="entry name" value="Glycosyl_Hydrlase18_Chitinase"/>
</dbReference>
<feature type="signal peptide" evidence="15">
    <location>
        <begin position="1"/>
        <end position="31"/>
    </location>
</feature>
<keyword evidence="12" id="KW-0624">Polysaccharide degradation</keyword>